<organism evidence="1">
    <name type="scientific">Clostridioides difficile</name>
    <name type="common">Peptoclostridium difficile</name>
    <dbReference type="NCBI Taxonomy" id="1496"/>
    <lineage>
        <taxon>Bacteria</taxon>
        <taxon>Bacillati</taxon>
        <taxon>Bacillota</taxon>
        <taxon>Clostridia</taxon>
        <taxon>Peptostreptococcales</taxon>
        <taxon>Peptostreptococcaceae</taxon>
        <taxon>Clostridioides</taxon>
    </lineage>
</organism>
<dbReference type="AlphaFoldDB" id="A0A0M4HVM3"/>
<protein>
    <submittedName>
        <fullName evidence="1">Uncharacterized protein</fullName>
    </submittedName>
</protein>
<reference evidence="1" key="1">
    <citation type="submission" date="2015-03" db="EMBL/GenBank/DDBJ databases">
        <authorList>
            <person name="Murphy D."/>
        </authorList>
    </citation>
    <scope>NUCLEOTIDE SEQUENCE</scope>
    <source>
        <strain evidence="1">ZJCDC-1</strain>
    </source>
</reference>
<proteinExistence type="predicted"/>
<sequence length="44" mass="5206">MLERRCIHNLTPSACAEIYKRSTAYIIEKRARKKPTQNIQFVRA</sequence>
<dbReference type="EMBL" id="KP981374">
    <property type="protein sequence ID" value="ALD14632.1"/>
    <property type="molecule type" value="Genomic_DNA"/>
</dbReference>
<accession>A0A0M4HVM3</accession>
<evidence type="ECO:0000313" key="1">
    <source>
        <dbReference type="EMBL" id="ALD14632.1"/>
    </source>
</evidence>
<name>A0A0M4HVM3_CLODI</name>